<feature type="region of interest" description="Disordered" evidence="2">
    <location>
        <begin position="212"/>
        <end position="232"/>
    </location>
</feature>
<name>A0ABR4WAB3_9GAMM</name>
<evidence type="ECO:0000256" key="2">
    <source>
        <dbReference type="SAM" id="MobiDB-lite"/>
    </source>
</evidence>
<evidence type="ECO:0000313" key="3">
    <source>
        <dbReference type="EMBL" id="KGD60339.1"/>
    </source>
</evidence>
<organism evidence="3 4">
    <name type="scientific">Alcanivorax jadensis T9</name>
    <dbReference type="NCBI Taxonomy" id="1177181"/>
    <lineage>
        <taxon>Bacteria</taxon>
        <taxon>Pseudomonadati</taxon>
        <taxon>Pseudomonadota</taxon>
        <taxon>Gammaproteobacteria</taxon>
        <taxon>Oceanospirillales</taxon>
        <taxon>Alcanivoracaceae</taxon>
        <taxon>Alcanivorax</taxon>
    </lineage>
</organism>
<evidence type="ECO:0000256" key="1">
    <source>
        <dbReference type="SAM" id="Coils"/>
    </source>
</evidence>
<sequence>MKKPIPPKEWLGSDKDKSDWARHYLRNNPPSALSVKAPHEENEPTLMTLERIWNNGLGADAFARIKRAWNAYSYRKNKNKRTFSFVLPVEEALFLKRTSKYLKVSQSAHLTALICQDRTHIEKLRNEHQQRLEGARKTRNSLVEDRKTKELGRLRKENTRHAGILKQYEELIRKLVEKDLVRQELERQGLQDPIQLDANKRDDLDSQAKKLAARHLEDARIDASRTSNYSAP</sequence>
<gene>
    <name evidence="3" type="ORF">T9A_02516</name>
</gene>
<reference evidence="3 4" key="1">
    <citation type="submission" date="2012-09" db="EMBL/GenBank/DDBJ databases">
        <title>Genome Sequence of alkane-degrading Bacterium Alcanivorax jadensis T9.</title>
        <authorList>
            <person name="Lai Q."/>
            <person name="Shao Z."/>
        </authorList>
    </citation>
    <scope>NUCLEOTIDE SEQUENCE [LARGE SCALE GENOMIC DNA]</scope>
    <source>
        <strain evidence="3 4">T9</strain>
    </source>
</reference>
<dbReference type="RefSeq" id="WP_035249049.1">
    <property type="nucleotide sequence ID" value="NZ_ARXU01000011.1"/>
</dbReference>
<proteinExistence type="predicted"/>
<feature type="coiled-coil region" evidence="1">
    <location>
        <begin position="125"/>
        <end position="188"/>
    </location>
</feature>
<evidence type="ECO:0000313" key="4">
    <source>
        <dbReference type="Proteomes" id="UP000029443"/>
    </source>
</evidence>
<comment type="caution">
    <text evidence="3">The sequence shown here is derived from an EMBL/GenBank/DDBJ whole genome shotgun (WGS) entry which is preliminary data.</text>
</comment>
<keyword evidence="4" id="KW-1185">Reference proteome</keyword>
<protein>
    <submittedName>
        <fullName evidence="3">Uncharacterized protein</fullName>
    </submittedName>
</protein>
<feature type="compositionally biased region" description="Basic and acidic residues" evidence="2">
    <location>
        <begin position="212"/>
        <end position="223"/>
    </location>
</feature>
<dbReference type="Proteomes" id="UP000029443">
    <property type="component" value="Unassembled WGS sequence"/>
</dbReference>
<dbReference type="EMBL" id="ARXU01000011">
    <property type="protein sequence ID" value="KGD60339.1"/>
    <property type="molecule type" value="Genomic_DNA"/>
</dbReference>
<keyword evidence="1" id="KW-0175">Coiled coil</keyword>
<accession>A0ABR4WAB3</accession>